<keyword evidence="3" id="KW-0732">Signal</keyword>
<dbReference type="InterPro" id="IPR018114">
    <property type="entry name" value="TRYPSIN_HIS"/>
</dbReference>
<dbReference type="PROSITE" id="PS00135">
    <property type="entry name" value="TRYPSIN_SER"/>
    <property type="match status" value="1"/>
</dbReference>
<dbReference type="PRINTS" id="PR00722">
    <property type="entry name" value="CHYMOTRYPSIN"/>
</dbReference>
<keyword evidence="2" id="KW-0645">Protease</keyword>
<sequence>MKILTFCYISICLVLGGASALNSKCESPASSTTATNTSFSISNELKNGTEKLNQKINPKLTQFKTEIQDIPRELTELMELYQERINEGQIADDCEFPFQVGLQIRRNYTKPQYWCGGALISPDWVLTAAHCLDNTISLTVILGARNRKDEYEHGRVTRTVEIYQLTPHPFWDKITLANDIALIRLVPSIVLTDRIHPIKMPNLGIKTDLFEGSKAWTSGWGRFSSNKKPKKLSSLLRYTQGHILGNKDCMKFFPLLIKQSNICFSGQRRRGVCEGDSGGPLFVRDTNGYPKLVGVASFGTGCGSRSPGVFTRITYYLEWISFVTGINL</sequence>
<keyword evidence="1" id="KW-1015">Disulfide bond</keyword>
<dbReference type="InParanoid" id="A0A7R8UUC8"/>
<dbReference type="GO" id="GO:0006508">
    <property type="term" value="P:proteolysis"/>
    <property type="evidence" value="ECO:0007669"/>
    <property type="project" value="UniProtKB-KW"/>
</dbReference>
<keyword evidence="2" id="KW-0720">Serine protease</keyword>
<dbReference type="GO" id="GO:0004252">
    <property type="term" value="F:serine-type endopeptidase activity"/>
    <property type="evidence" value="ECO:0007669"/>
    <property type="project" value="InterPro"/>
</dbReference>
<keyword evidence="2" id="KW-0378">Hydrolase</keyword>
<dbReference type="InterPro" id="IPR001254">
    <property type="entry name" value="Trypsin_dom"/>
</dbReference>
<dbReference type="PANTHER" id="PTHR24252:SF7">
    <property type="entry name" value="HYALIN"/>
    <property type="match status" value="1"/>
</dbReference>
<protein>
    <recommendedName>
        <fullName evidence="4">Peptidase S1 domain-containing protein</fullName>
    </recommendedName>
</protein>
<keyword evidence="6" id="KW-1185">Reference proteome</keyword>
<feature type="chain" id="PRO_5030741706" description="Peptidase S1 domain-containing protein" evidence="3">
    <location>
        <begin position="21"/>
        <end position="328"/>
    </location>
</feature>
<name>A0A7R8UUC8_HERIL</name>
<feature type="signal peptide" evidence="3">
    <location>
        <begin position="1"/>
        <end position="20"/>
    </location>
</feature>
<dbReference type="SMART" id="SM00020">
    <property type="entry name" value="Tryp_SPc"/>
    <property type="match status" value="1"/>
</dbReference>
<dbReference type="Pfam" id="PF00089">
    <property type="entry name" value="Trypsin"/>
    <property type="match status" value="1"/>
</dbReference>
<dbReference type="PROSITE" id="PS00134">
    <property type="entry name" value="TRYPSIN_HIS"/>
    <property type="match status" value="1"/>
</dbReference>
<accession>A0A7R8UUC8</accession>
<evidence type="ECO:0000256" key="2">
    <source>
        <dbReference type="RuleBase" id="RU363034"/>
    </source>
</evidence>
<dbReference type="SUPFAM" id="SSF50494">
    <property type="entry name" value="Trypsin-like serine proteases"/>
    <property type="match status" value="1"/>
</dbReference>
<dbReference type="InterPro" id="IPR043504">
    <property type="entry name" value="Peptidase_S1_PA_chymotrypsin"/>
</dbReference>
<reference evidence="5 6" key="1">
    <citation type="submission" date="2020-11" db="EMBL/GenBank/DDBJ databases">
        <authorList>
            <person name="Wallbank WR R."/>
            <person name="Pardo Diaz C."/>
            <person name="Kozak K."/>
            <person name="Martin S."/>
            <person name="Jiggins C."/>
            <person name="Moest M."/>
            <person name="Warren A I."/>
            <person name="Generalovic N T."/>
            <person name="Byers J.R.P. K."/>
            <person name="Montejo-Kovacevich G."/>
            <person name="Yen C E."/>
        </authorList>
    </citation>
    <scope>NUCLEOTIDE SEQUENCE [LARGE SCALE GENOMIC DNA]</scope>
</reference>
<dbReference type="Gene3D" id="2.40.10.10">
    <property type="entry name" value="Trypsin-like serine proteases"/>
    <property type="match status" value="1"/>
</dbReference>
<dbReference type="InterPro" id="IPR009003">
    <property type="entry name" value="Peptidase_S1_PA"/>
</dbReference>
<evidence type="ECO:0000256" key="1">
    <source>
        <dbReference type="ARBA" id="ARBA00023157"/>
    </source>
</evidence>
<dbReference type="PROSITE" id="PS50240">
    <property type="entry name" value="TRYPSIN_DOM"/>
    <property type="match status" value="1"/>
</dbReference>
<evidence type="ECO:0000313" key="5">
    <source>
        <dbReference type="EMBL" id="CAD7087231.1"/>
    </source>
</evidence>
<dbReference type="InterPro" id="IPR001314">
    <property type="entry name" value="Peptidase_S1A"/>
</dbReference>
<dbReference type="CDD" id="cd00190">
    <property type="entry name" value="Tryp_SPc"/>
    <property type="match status" value="1"/>
</dbReference>
<dbReference type="EMBL" id="LR899012">
    <property type="protein sequence ID" value="CAD7087231.1"/>
    <property type="molecule type" value="Genomic_DNA"/>
</dbReference>
<organism evidence="5 6">
    <name type="scientific">Hermetia illucens</name>
    <name type="common">Black soldier fly</name>
    <dbReference type="NCBI Taxonomy" id="343691"/>
    <lineage>
        <taxon>Eukaryota</taxon>
        <taxon>Metazoa</taxon>
        <taxon>Ecdysozoa</taxon>
        <taxon>Arthropoda</taxon>
        <taxon>Hexapoda</taxon>
        <taxon>Insecta</taxon>
        <taxon>Pterygota</taxon>
        <taxon>Neoptera</taxon>
        <taxon>Endopterygota</taxon>
        <taxon>Diptera</taxon>
        <taxon>Brachycera</taxon>
        <taxon>Stratiomyomorpha</taxon>
        <taxon>Stratiomyidae</taxon>
        <taxon>Hermetiinae</taxon>
        <taxon>Hermetia</taxon>
    </lineage>
</organism>
<gene>
    <name evidence="5" type="ORF">HERILL_LOCUS9951</name>
</gene>
<dbReference type="AlphaFoldDB" id="A0A7R8UUC8"/>
<dbReference type="OrthoDB" id="5565075at2759"/>
<proteinExistence type="predicted"/>
<evidence type="ECO:0000256" key="3">
    <source>
        <dbReference type="SAM" id="SignalP"/>
    </source>
</evidence>
<evidence type="ECO:0000313" key="6">
    <source>
        <dbReference type="Proteomes" id="UP000594454"/>
    </source>
</evidence>
<dbReference type="Proteomes" id="UP000594454">
    <property type="component" value="Chromosome 4"/>
</dbReference>
<evidence type="ECO:0000259" key="4">
    <source>
        <dbReference type="PROSITE" id="PS50240"/>
    </source>
</evidence>
<dbReference type="FunFam" id="2.40.10.10:FF:000068">
    <property type="entry name" value="transmembrane protease serine 2"/>
    <property type="match status" value="1"/>
</dbReference>
<feature type="domain" description="Peptidase S1" evidence="4">
    <location>
        <begin position="85"/>
        <end position="325"/>
    </location>
</feature>
<dbReference type="PANTHER" id="PTHR24252">
    <property type="entry name" value="ACROSIN-RELATED"/>
    <property type="match status" value="1"/>
</dbReference>
<dbReference type="InterPro" id="IPR033116">
    <property type="entry name" value="TRYPSIN_SER"/>
</dbReference>